<feature type="domain" description="Peptidase S26" evidence="7">
    <location>
        <begin position="137"/>
        <end position="352"/>
    </location>
</feature>
<keyword evidence="6" id="KW-0812">Transmembrane</keyword>
<evidence type="ECO:0000259" key="7">
    <source>
        <dbReference type="Pfam" id="PF10502"/>
    </source>
</evidence>
<accession>A0ABD3QWW9</accession>
<dbReference type="PROSITE" id="PS00761">
    <property type="entry name" value="SPASE_I_3"/>
    <property type="match status" value="1"/>
</dbReference>
<keyword evidence="6" id="KW-1133">Transmembrane helix</keyword>
<proteinExistence type="inferred from homology"/>
<keyword evidence="9" id="KW-1185">Reference proteome</keyword>
<comment type="caution">
    <text evidence="8">The sequence shown here is derived from an EMBL/GenBank/DDBJ whole genome shotgun (WGS) entry which is preliminary data.</text>
</comment>
<organism evidence="8 9">
    <name type="scientific">Cyclotella cryptica</name>
    <dbReference type="NCBI Taxonomy" id="29204"/>
    <lineage>
        <taxon>Eukaryota</taxon>
        <taxon>Sar</taxon>
        <taxon>Stramenopiles</taxon>
        <taxon>Ochrophyta</taxon>
        <taxon>Bacillariophyta</taxon>
        <taxon>Coscinodiscophyceae</taxon>
        <taxon>Thalassiosirophycidae</taxon>
        <taxon>Stephanodiscales</taxon>
        <taxon>Stephanodiscaceae</taxon>
        <taxon>Cyclotella</taxon>
    </lineage>
</organism>
<dbReference type="SUPFAM" id="SSF51306">
    <property type="entry name" value="LexA/Signal peptidase"/>
    <property type="match status" value="1"/>
</dbReference>
<sequence length="373" mass="40293">MNQGFGTRARNVASTCQAGDIVVPLCADLGKRRLLAERGIYPGVEYLICDLRDAGATGESFATAEVGMNLQEQPSLGTKTAQDRIAAIRPAYPLRAHLERPDWPVTVQLSDVPLWLSKTTYEAGTALGTLMLAGSYLAMASLVATIVRIAVIPSESMMPALIPGDRSPSLKLTALILMKVVLVTRSVLPPKVGDVVFFDPPPSIDEAVANSKIGRATKTASADVDGSPTISVVSTKGKQFIKRVVAVPGDNVGVYKSNPYVALCNKNTNECKFRVDRTGEYSKPDIFPDESWNRVTPTINANLGDAEDKERTSVLGKNEYFVAGDNGFRSVDSRVWGPLDRQYIFGTAQYILFPPAHFGRIANGNMAITDVLQ</sequence>
<dbReference type="CDD" id="cd06530">
    <property type="entry name" value="S26_SPase_I"/>
    <property type="match status" value="1"/>
</dbReference>
<keyword evidence="4 6" id="KW-0378">Hydrolase</keyword>
<keyword evidence="6" id="KW-0999">Mitochondrion inner membrane</keyword>
<dbReference type="PANTHER" id="PTHR43390">
    <property type="entry name" value="SIGNAL PEPTIDASE I"/>
    <property type="match status" value="1"/>
</dbReference>
<dbReference type="InterPro" id="IPR000223">
    <property type="entry name" value="Pept_S26A_signal_pept_1"/>
</dbReference>
<dbReference type="InterPro" id="IPR019758">
    <property type="entry name" value="Pept_S26A_signal_pept_1_CS"/>
</dbReference>
<evidence type="ECO:0000256" key="4">
    <source>
        <dbReference type="ARBA" id="ARBA00022801"/>
    </source>
</evidence>
<dbReference type="EMBL" id="JABMIG020000006">
    <property type="protein sequence ID" value="KAL3804698.1"/>
    <property type="molecule type" value="Genomic_DNA"/>
</dbReference>
<name>A0ABD3QWW9_9STRA</name>
<comment type="subcellular location">
    <subcellularLocation>
        <location evidence="6">Mitochondrion inner membrane</location>
    </subcellularLocation>
</comment>
<comment type="catalytic activity">
    <reaction evidence="1">
        <text>Cleavage of hydrophobic, N-terminal signal or leader sequences from secreted and periplasmic proteins.</text>
        <dbReference type="EC" id="3.4.21.89"/>
    </reaction>
</comment>
<dbReference type="InterPro" id="IPR019533">
    <property type="entry name" value="Peptidase_S26"/>
</dbReference>
<dbReference type="InterPro" id="IPR036286">
    <property type="entry name" value="LexA/Signal_pep-like_sf"/>
</dbReference>
<keyword evidence="6" id="KW-0496">Mitochondrion</keyword>
<dbReference type="Gene3D" id="2.10.109.10">
    <property type="entry name" value="Umud Fragment, subunit A"/>
    <property type="match status" value="1"/>
</dbReference>
<evidence type="ECO:0000256" key="5">
    <source>
        <dbReference type="PIRSR" id="PIRSR600223-1"/>
    </source>
</evidence>
<dbReference type="Proteomes" id="UP001516023">
    <property type="component" value="Unassembled WGS sequence"/>
</dbReference>
<evidence type="ECO:0000256" key="1">
    <source>
        <dbReference type="ARBA" id="ARBA00000677"/>
    </source>
</evidence>
<keyword evidence="3 6" id="KW-0645">Protease</keyword>
<feature type="active site" evidence="5">
    <location>
        <position position="156"/>
    </location>
</feature>
<keyword evidence="6" id="KW-0472">Membrane</keyword>
<protein>
    <recommendedName>
        <fullName evidence="6">Mitochondrial inner membrane protease subunit</fullName>
        <ecNumber evidence="6">3.4.21.-</ecNumber>
    </recommendedName>
</protein>
<evidence type="ECO:0000313" key="8">
    <source>
        <dbReference type="EMBL" id="KAL3804698.1"/>
    </source>
</evidence>
<feature type="transmembrane region" description="Helical" evidence="6">
    <location>
        <begin position="126"/>
        <end position="150"/>
    </location>
</feature>
<dbReference type="GO" id="GO:0006508">
    <property type="term" value="P:proteolysis"/>
    <property type="evidence" value="ECO:0007669"/>
    <property type="project" value="UniProtKB-KW"/>
</dbReference>
<dbReference type="PROSITE" id="PS00501">
    <property type="entry name" value="SPASE_I_1"/>
    <property type="match status" value="1"/>
</dbReference>
<dbReference type="InterPro" id="IPR019757">
    <property type="entry name" value="Pept_S26A_signal_pept_1_Lys-AS"/>
</dbReference>
<dbReference type="Pfam" id="PF10502">
    <property type="entry name" value="Peptidase_S26"/>
    <property type="match status" value="1"/>
</dbReference>
<reference evidence="8 9" key="1">
    <citation type="journal article" date="2020" name="G3 (Bethesda)">
        <title>Improved Reference Genome for Cyclotella cryptica CCMP332, a Model for Cell Wall Morphogenesis, Salinity Adaptation, and Lipid Production in Diatoms (Bacillariophyta).</title>
        <authorList>
            <person name="Roberts W.R."/>
            <person name="Downey K.M."/>
            <person name="Ruck E.C."/>
            <person name="Traller J.C."/>
            <person name="Alverson A.J."/>
        </authorList>
    </citation>
    <scope>NUCLEOTIDE SEQUENCE [LARGE SCALE GENOMIC DNA]</scope>
    <source>
        <strain evidence="8 9">CCMP332</strain>
    </source>
</reference>
<evidence type="ECO:0000256" key="3">
    <source>
        <dbReference type="ARBA" id="ARBA00022670"/>
    </source>
</evidence>
<dbReference type="PRINTS" id="PR00727">
    <property type="entry name" value="LEADERPTASE"/>
</dbReference>
<dbReference type="GO" id="GO:0009003">
    <property type="term" value="F:signal peptidase activity"/>
    <property type="evidence" value="ECO:0007669"/>
    <property type="project" value="UniProtKB-EC"/>
</dbReference>
<evidence type="ECO:0000313" key="9">
    <source>
        <dbReference type="Proteomes" id="UP001516023"/>
    </source>
</evidence>
<dbReference type="NCBIfam" id="TIGR02227">
    <property type="entry name" value="sigpep_I_bact"/>
    <property type="match status" value="1"/>
</dbReference>
<dbReference type="AlphaFoldDB" id="A0ABD3QWW9"/>
<dbReference type="PANTHER" id="PTHR43390:SF1">
    <property type="entry name" value="CHLOROPLAST PROCESSING PEPTIDASE"/>
    <property type="match status" value="1"/>
</dbReference>
<comment type="similarity">
    <text evidence="2 6">Belongs to the peptidase S26 family.</text>
</comment>
<dbReference type="InterPro" id="IPR019756">
    <property type="entry name" value="Pept_S26A_signal_pept_1_Ser-AS"/>
</dbReference>
<evidence type="ECO:0000256" key="6">
    <source>
        <dbReference type="RuleBase" id="RU362041"/>
    </source>
</evidence>
<feature type="active site" evidence="5">
    <location>
        <position position="242"/>
    </location>
</feature>
<dbReference type="EC" id="3.4.21.-" evidence="6"/>
<dbReference type="PROSITE" id="PS00760">
    <property type="entry name" value="SPASE_I_2"/>
    <property type="match status" value="1"/>
</dbReference>
<evidence type="ECO:0000256" key="2">
    <source>
        <dbReference type="ARBA" id="ARBA00009370"/>
    </source>
</evidence>
<gene>
    <name evidence="8" type="ORF">HJC23_008513</name>
</gene>
<dbReference type="GO" id="GO:0005743">
    <property type="term" value="C:mitochondrial inner membrane"/>
    <property type="evidence" value="ECO:0007669"/>
    <property type="project" value="UniProtKB-SubCell"/>
</dbReference>